<comment type="caution">
    <text evidence="3">The sequence shown here is derived from an EMBL/GenBank/DDBJ whole genome shotgun (WGS) entry which is preliminary data.</text>
</comment>
<reference evidence="3 4" key="1">
    <citation type="journal article" date="2015" name="Nature">
        <title>rRNA introns, odd ribosomes, and small enigmatic genomes across a large radiation of phyla.</title>
        <authorList>
            <person name="Brown C.T."/>
            <person name="Hug L.A."/>
            <person name="Thomas B.C."/>
            <person name="Sharon I."/>
            <person name="Castelle C.J."/>
            <person name="Singh A."/>
            <person name="Wilkins M.J."/>
            <person name="Williams K.H."/>
            <person name="Banfield J.F."/>
        </authorList>
    </citation>
    <scope>NUCLEOTIDE SEQUENCE [LARGE SCALE GENOMIC DNA]</scope>
</reference>
<feature type="domain" description="Phage head morphogenesis" evidence="2">
    <location>
        <begin position="617"/>
        <end position="725"/>
    </location>
</feature>
<evidence type="ECO:0000256" key="1">
    <source>
        <dbReference type="SAM" id="MobiDB-lite"/>
    </source>
</evidence>
<dbReference type="InterPro" id="IPR006427">
    <property type="entry name" value="Portal_HK97"/>
</dbReference>
<evidence type="ECO:0000259" key="2">
    <source>
        <dbReference type="Pfam" id="PF04233"/>
    </source>
</evidence>
<dbReference type="EMBL" id="LCPW01000013">
    <property type="protein sequence ID" value="KKW05626.1"/>
    <property type="molecule type" value="Genomic_DNA"/>
</dbReference>
<name>A0A0G1VGT7_9BACT</name>
<accession>A0A0G1VGT7</accession>
<sequence length="729" mass="81075">MADQEGSPGEFDRHRRRSHLTVGIVQRIVSGLAARVGVFGGLDPEGWAIVRGEAPTVYQQTGRNVRILGWERNPVVQACVRLISNFIASVPFEVTDAPPGEGGDKIEGHALATLLESPRVAMSGHRLRGLVAVHYLLYGNALMDLERNGRRGLPSGLRLVHPEDLQFVYLDSETLEIGRYDWRDRNGATHRSGVEDMVHFRDIAGGDWLFGYPRAAAALLDISSDYEATQYVRQIVANHGSPGIVMKVAETTTNKEIRAAKKRWQEEYVQRGQRGGVAFLRGVEELQQIGFNLRDLEFPDLRAVAREDICAAFDVDPRLIGIGSARGAEGGLSGIQYVEARKRIVQQVVRPLMDALESELNLWLTPEYGNVWVRFSREELAKLTEDETELSQRMINEYRATLISREEARAVIGRDPDLDPSHTLYSGGFGSLFGELPSGNGHEPPPKQLPPGREEEEEASDQRSRFRALHLTAPQRHVLWRDFDHRASKAEDEYRRVAQSLFTEEAADIGRIFAENVPARRSTRAAGDDPFVQAALERVMTNYAPGGEYHARWLQRYGQLVTRTFALAGKQMAAEAGFSFTLENPAVQAAILQRTERLASLVTRHTAEQVMAVVGAGREAGVGMREIAGMINEAIFESQAPQRSVVIARTETIGALNQGEYETARAAGIFAAKEWLTQGDDRVREEHEDLDRMRVPIDADFTPGLAFPGDGRAGPEQVIQCRCTLLYHT</sequence>
<organism evidence="3 4">
    <name type="scientific">candidate division CPR1 bacterium GW2011_GWC1_49_13</name>
    <dbReference type="NCBI Taxonomy" id="1618342"/>
    <lineage>
        <taxon>Bacteria</taxon>
        <taxon>candidate division CPR1</taxon>
    </lineage>
</organism>
<dbReference type="InterPro" id="IPR006944">
    <property type="entry name" value="Phage/GTA_portal"/>
</dbReference>
<dbReference type="InterPro" id="IPR006528">
    <property type="entry name" value="Phage_head_morphogenesis_dom"/>
</dbReference>
<dbReference type="Pfam" id="PF04860">
    <property type="entry name" value="Phage_portal"/>
    <property type="match status" value="1"/>
</dbReference>
<dbReference type="Pfam" id="PF04233">
    <property type="entry name" value="Phage_Mu_F"/>
    <property type="match status" value="1"/>
</dbReference>
<dbReference type="Proteomes" id="UP000034119">
    <property type="component" value="Unassembled WGS sequence"/>
</dbReference>
<feature type="region of interest" description="Disordered" evidence="1">
    <location>
        <begin position="433"/>
        <end position="463"/>
    </location>
</feature>
<protein>
    <submittedName>
        <fullName evidence="3">HK97 family phage portal protein</fullName>
    </submittedName>
</protein>
<evidence type="ECO:0000313" key="4">
    <source>
        <dbReference type="Proteomes" id="UP000034119"/>
    </source>
</evidence>
<dbReference type="NCBIfam" id="TIGR01537">
    <property type="entry name" value="portal_HK97"/>
    <property type="match status" value="1"/>
</dbReference>
<dbReference type="STRING" id="1618342.UY40_C0013G0004"/>
<dbReference type="AlphaFoldDB" id="A0A0G1VGT7"/>
<proteinExistence type="predicted"/>
<gene>
    <name evidence="3" type="ORF">UY40_C0013G0004</name>
</gene>
<evidence type="ECO:0000313" key="3">
    <source>
        <dbReference type="EMBL" id="KKW05626.1"/>
    </source>
</evidence>